<keyword evidence="1" id="KW-0732">Signal</keyword>
<proteinExistence type="predicted"/>
<dbReference type="EMBL" id="CP087164">
    <property type="protein sequence ID" value="UGS35371.1"/>
    <property type="molecule type" value="Genomic_DNA"/>
</dbReference>
<feature type="chain" id="PRO_5039200497" description="IPT/TIG domain-containing protein" evidence="1">
    <location>
        <begin position="21"/>
        <end position="209"/>
    </location>
</feature>
<sequence>MAAALLAAFAGAVTAASAGAAVLATDEPCYLPGQQMIVAGQGFAPSAPVQVASGGVLATPTADAAGSFQASAAAPALPFSTPSARSLALTATDGTTSATVRIRVANLAALHSPRSPSQPQSRVRWRISGLRPGARVYAHYVHAGREQRRVSFGRMPERCSVLRKRIAMLPVDHPAAGRWRIQIDTRARYSPRTRRSLVEFGTVGRRIVG</sequence>
<dbReference type="Proteomes" id="UP001162834">
    <property type="component" value="Chromosome"/>
</dbReference>
<protein>
    <recommendedName>
        <fullName evidence="4">IPT/TIG domain-containing protein</fullName>
    </recommendedName>
</protein>
<dbReference type="RefSeq" id="WP_259315059.1">
    <property type="nucleotide sequence ID" value="NZ_CP087164.1"/>
</dbReference>
<evidence type="ECO:0000313" key="2">
    <source>
        <dbReference type="EMBL" id="UGS35371.1"/>
    </source>
</evidence>
<organism evidence="2 3">
    <name type="scientific">Capillimicrobium parvum</name>
    <dbReference type="NCBI Taxonomy" id="2884022"/>
    <lineage>
        <taxon>Bacteria</taxon>
        <taxon>Bacillati</taxon>
        <taxon>Actinomycetota</taxon>
        <taxon>Thermoleophilia</taxon>
        <taxon>Solirubrobacterales</taxon>
        <taxon>Capillimicrobiaceae</taxon>
        <taxon>Capillimicrobium</taxon>
    </lineage>
</organism>
<evidence type="ECO:0008006" key="4">
    <source>
        <dbReference type="Google" id="ProtNLM"/>
    </source>
</evidence>
<reference evidence="2" key="1">
    <citation type="journal article" date="2022" name="Int. J. Syst. Evol. Microbiol.">
        <title>Pseudomonas aegrilactucae sp. nov. and Pseudomonas morbosilactucae sp. nov., pathogens causing bacterial rot of lettuce in Japan.</title>
        <authorList>
            <person name="Sawada H."/>
            <person name="Fujikawa T."/>
            <person name="Satou M."/>
        </authorList>
    </citation>
    <scope>NUCLEOTIDE SEQUENCE</scope>
    <source>
        <strain evidence="2">0166_1</strain>
    </source>
</reference>
<evidence type="ECO:0000256" key="1">
    <source>
        <dbReference type="SAM" id="SignalP"/>
    </source>
</evidence>
<accession>A0A9E7BZI7</accession>
<evidence type="ECO:0000313" key="3">
    <source>
        <dbReference type="Proteomes" id="UP001162834"/>
    </source>
</evidence>
<keyword evidence="3" id="KW-1185">Reference proteome</keyword>
<feature type="signal peptide" evidence="1">
    <location>
        <begin position="1"/>
        <end position="20"/>
    </location>
</feature>
<dbReference type="AlphaFoldDB" id="A0A9E7BZI7"/>
<dbReference type="KEGG" id="sbae:DSM104329_01759"/>
<name>A0A9E7BZI7_9ACTN</name>
<gene>
    <name evidence="2" type="ORF">DSM104329_01759</name>
</gene>